<evidence type="ECO:0008006" key="3">
    <source>
        <dbReference type="Google" id="ProtNLM"/>
    </source>
</evidence>
<dbReference type="Pfam" id="PF08922">
    <property type="entry name" value="DUF1905"/>
    <property type="match status" value="1"/>
</dbReference>
<sequence length="99" mass="11207">MTGTYRFASTIWRYPGEAAWRFVTLPEPISREIQLFHPRRAGFGSVKVTAAIGGSEWRTSLFPDKKTGRYLLPIKADVRKKEHLEDGAELEVSLVVPCD</sequence>
<reference evidence="1 2" key="1">
    <citation type="submission" date="2017-02" db="EMBL/GenBank/DDBJ databases">
        <authorList>
            <person name="Peterson S.W."/>
        </authorList>
    </citation>
    <scope>NUCLEOTIDE SEQUENCE [LARGE SCALE GENOMIC DNA]</scope>
    <source>
        <strain evidence="1 2">S285</strain>
    </source>
</reference>
<protein>
    <recommendedName>
        <fullName evidence="3">DUF1905 domain-containing protein</fullName>
    </recommendedName>
</protein>
<accession>A0A1W6MSP3</accession>
<dbReference type="KEGG" id="mbry:B1812_05615"/>
<evidence type="ECO:0000313" key="2">
    <source>
        <dbReference type="Proteomes" id="UP000193978"/>
    </source>
</evidence>
<dbReference type="Gene3D" id="2.40.30.100">
    <property type="entry name" value="AF2212/PG0164-like"/>
    <property type="match status" value="1"/>
</dbReference>
<dbReference type="InterPro" id="IPR037079">
    <property type="entry name" value="AF2212/PG0164-like_sf"/>
</dbReference>
<dbReference type="RefSeq" id="WP_085770705.1">
    <property type="nucleotide sequence ID" value="NZ_AP027149.1"/>
</dbReference>
<dbReference type="OrthoDB" id="9808666at2"/>
<gene>
    <name evidence="1" type="ORF">B1812_05615</name>
</gene>
<dbReference type="AlphaFoldDB" id="A0A1W6MSP3"/>
<dbReference type="EMBL" id="CP019948">
    <property type="protein sequence ID" value="ARN80633.1"/>
    <property type="molecule type" value="Genomic_DNA"/>
</dbReference>
<proteinExistence type="predicted"/>
<keyword evidence="2" id="KW-1185">Reference proteome</keyword>
<dbReference type="Proteomes" id="UP000193978">
    <property type="component" value="Chromosome"/>
</dbReference>
<dbReference type="InterPro" id="IPR015018">
    <property type="entry name" value="DUF1905"/>
</dbReference>
<dbReference type="SUPFAM" id="SSF141694">
    <property type="entry name" value="AF2212/PG0164-like"/>
    <property type="match status" value="1"/>
</dbReference>
<evidence type="ECO:0000313" key="1">
    <source>
        <dbReference type="EMBL" id="ARN80633.1"/>
    </source>
</evidence>
<organism evidence="1 2">
    <name type="scientific">Methylocystis bryophila</name>
    <dbReference type="NCBI Taxonomy" id="655015"/>
    <lineage>
        <taxon>Bacteria</taxon>
        <taxon>Pseudomonadati</taxon>
        <taxon>Pseudomonadota</taxon>
        <taxon>Alphaproteobacteria</taxon>
        <taxon>Hyphomicrobiales</taxon>
        <taxon>Methylocystaceae</taxon>
        <taxon>Methylocystis</taxon>
    </lineage>
</organism>
<name>A0A1W6MSP3_9HYPH</name>
<dbReference type="STRING" id="655015.B1812_05615"/>